<dbReference type="InterPro" id="IPR036661">
    <property type="entry name" value="Luciferase-like_sf"/>
</dbReference>
<proteinExistence type="predicted"/>
<dbReference type="InterPro" id="IPR019921">
    <property type="entry name" value="Lucif-like_OxRdtase_Rv2161c"/>
</dbReference>
<evidence type="ECO:0000256" key="3">
    <source>
        <dbReference type="ARBA" id="ARBA00023002"/>
    </source>
</evidence>
<dbReference type="Proteomes" id="UP000189818">
    <property type="component" value="Unassembled WGS sequence"/>
</dbReference>
<dbReference type="EMBL" id="FUYM01000021">
    <property type="protein sequence ID" value="SKC12480.1"/>
    <property type="molecule type" value="Genomic_DNA"/>
</dbReference>
<dbReference type="Pfam" id="PF00296">
    <property type="entry name" value="Bac_luciferase"/>
    <property type="match status" value="1"/>
</dbReference>
<dbReference type="PANTHER" id="PTHR42847:SF4">
    <property type="entry name" value="ALKANESULFONATE MONOOXYGENASE-RELATED"/>
    <property type="match status" value="1"/>
</dbReference>
<keyword evidence="3" id="KW-0560">Oxidoreductase</keyword>
<dbReference type="PANTHER" id="PTHR42847">
    <property type="entry name" value="ALKANESULFONATE MONOOXYGENASE"/>
    <property type="match status" value="1"/>
</dbReference>
<keyword evidence="7" id="KW-1185">Reference proteome</keyword>
<dbReference type="RefSeq" id="WP_079650995.1">
    <property type="nucleotide sequence ID" value="NZ_FUYM01000021.1"/>
</dbReference>
<evidence type="ECO:0000256" key="1">
    <source>
        <dbReference type="ARBA" id="ARBA00022630"/>
    </source>
</evidence>
<keyword evidence="1" id="KW-0285">Flavoprotein</keyword>
<keyword evidence="2" id="KW-0288">FMN</keyword>
<keyword evidence="4" id="KW-0503">Monooxygenase</keyword>
<sequence length="346" mass="39502">MRFSIYLPIWRDLSDPVPLRKTFEFVRLAEELGFDTATQGHHHFLMGNFSDPLTFLAALTGITSRLRFSTTIFQLPFHNPLRVAEQVAVIDQLSGGRAGIGVGTGWRELEYQAYGARYADRGARMEEALQVMKLLWTQENVSFQGRFTSFPELTLHPRPIQQPNPPLWVAGGVKAAIERAARLGDAWLCGPVESHDTILSMKRIYDAKCAELGRSPDWVLRRYAWISEDDDAIEKQVLPEYIDGLLDHWRESNRDHDRAELLHRIDVLGEPVPVREIADARLLWGSPDRVIAQIRHLQAETGIDHLILGFGTSLPMRSRLNQSFGSFEEMSRMVRLFAREVMPAFR</sequence>
<evidence type="ECO:0000313" key="7">
    <source>
        <dbReference type="Proteomes" id="UP000189818"/>
    </source>
</evidence>
<dbReference type="Gene3D" id="3.20.20.30">
    <property type="entry name" value="Luciferase-like domain"/>
    <property type="match status" value="1"/>
</dbReference>
<dbReference type="GO" id="GO:0046306">
    <property type="term" value="P:alkanesulfonate catabolic process"/>
    <property type="evidence" value="ECO:0007669"/>
    <property type="project" value="TreeGrafter"/>
</dbReference>
<gene>
    <name evidence="6" type="ORF">SAMN06295920_12110</name>
</gene>
<dbReference type="SUPFAM" id="SSF51679">
    <property type="entry name" value="Bacterial luciferase-like"/>
    <property type="match status" value="1"/>
</dbReference>
<dbReference type="NCBIfam" id="TIGR03619">
    <property type="entry name" value="F420_Rv2161c"/>
    <property type="match status" value="1"/>
</dbReference>
<reference evidence="7" key="1">
    <citation type="submission" date="2017-02" db="EMBL/GenBank/DDBJ databases">
        <authorList>
            <person name="Varghese N."/>
            <person name="Submissions S."/>
        </authorList>
    </citation>
    <scope>NUCLEOTIDE SEQUENCE [LARGE SCALE GENOMIC DNA]</scope>
    <source>
        <strain evidence="7">UM2</strain>
    </source>
</reference>
<evidence type="ECO:0000256" key="2">
    <source>
        <dbReference type="ARBA" id="ARBA00022643"/>
    </source>
</evidence>
<evidence type="ECO:0000256" key="4">
    <source>
        <dbReference type="ARBA" id="ARBA00023033"/>
    </source>
</evidence>
<dbReference type="InterPro" id="IPR050172">
    <property type="entry name" value="SsuD_RutA_monooxygenase"/>
</dbReference>
<dbReference type="InterPro" id="IPR011251">
    <property type="entry name" value="Luciferase-like_dom"/>
</dbReference>
<evidence type="ECO:0000313" key="6">
    <source>
        <dbReference type="EMBL" id="SKC12480.1"/>
    </source>
</evidence>
<protein>
    <submittedName>
        <fullName evidence="6">Probable F420-dependent oxidoreductase, Rv2161c family</fullName>
    </submittedName>
</protein>
<dbReference type="AlphaFoldDB" id="A0A1T5GVX0"/>
<name>A0A1T5GVX0_9SPHN</name>
<evidence type="ECO:0000259" key="5">
    <source>
        <dbReference type="Pfam" id="PF00296"/>
    </source>
</evidence>
<accession>A0A1T5GVX0</accession>
<feature type="domain" description="Luciferase-like" evidence="5">
    <location>
        <begin position="1"/>
        <end position="305"/>
    </location>
</feature>
<dbReference type="STRING" id="439228.SAMN06295920_12110"/>
<organism evidence="6 7">
    <name type="scientific">Rhizorhabdus histidinilytica</name>
    <dbReference type="NCBI Taxonomy" id="439228"/>
    <lineage>
        <taxon>Bacteria</taxon>
        <taxon>Pseudomonadati</taxon>
        <taxon>Pseudomonadota</taxon>
        <taxon>Alphaproteobacteria</taxon>
        <taxon>Sphingomonadales</taxon>
        <taxon>Sphingomonadaceae</taxon>
        <taxon>Rhizorhabdus</taxon>
    </lineage>
</organism>
<dbReference type="OrthoDB" id="7239898at2"/>
<dbReference type="GO" id="GO:0008726">
    <property type="term" value="F:alkanesulfonate monooxygenase activity"/>
    <property type="evidence" value="ECO:0007669"/>
    <property type="project" value="TreeGrafter"/>
</dbReference>